<dbReference type="OrthoDB" id="2367062at2759"/>
<comment type="caution">
    <text evidence="2">The sequence shown here is derived from an EMBL/GenBank/DDBJ whole genome shotgun (WGS) entry which is preliminary data.</text>
</comment>
<organism evidence="2 3">
    <name type="scientific">Gigaspora rosea</name>
    <dbReference type="NCBI Taxonomy" id="44941"/>
    <lineage>
        <taxon>Eukaryota</taxon>
        <taxon>Fungi</taxon>
        <taxon>Fungi incertae sedis</taxon>
        <taxon>Mucoromycota</taxon>
        <taxon>Glomeromycotina</taxon>
        <taxon>Glomeromycetes</taxon>
        <taxon>Diversisporales</taxon>
        <taxon>Gigasporaceae</taxon>
        <taxon>Gigaspora</taxon>
    </lineage>
</organism>
<gene>
    <name evidence="2" type="ORF">C2G38_1524431</name>
</gene>
<dbReference type="Pfam" id="PF07534">
    <property type="entry name" value="TLD"/>
    <property type="match status" value="1"/>
</dbReference>
<accession>A0A397W2R3</accession>
<dbReference type="AlphaFoldDB" id="A0A397W2R3"/>
<keyword evidence="3" id="KW-1185">Reference proteome</keyword>
<dbReference type="Proteomes" id="UP000266673">
    <property type="component" value="Unassembled WGS sequence"/>
</dbReference>
<feature type="domain" description="TLDc" evidence="1">
    <location>
        <begin position="138"/>
        <end position="246"/>
    </location>
</feature>
<name>A0A397W2R3_9GLOM</name>
<protein>
    <recommendedName>
        <fullName evidence="1">TLDc domain-containing protein</fullName>
    </recommendedName>
</protein>
<proteinExistence type="predicted"/>
<evidence type="ECO:0000313" key="2">
    <source>
        <dbReference type="EMBL" id="RIB28332.1"/>
    </source>
</evidence>
<sequence length="246" mass="28464">MIFDSENFTSIQESTLISLIKRDDLQIEEVKIWKHVIEWGITRNPGLPSDPKNWTSENFLAMKTTLQNCLPLIRYFQIPGDDVIDNLQLYQQILDKNLWDYIIKRLVSPNRPILSVTLPPRKVLIQTLPPRGTEPFSKVISEAHAAEIASWVDKKDNMYSVANNPYEFKLLLRGTRDGFASWAFWNLCDKQTNVVVVIKVKDTDEILGRYNPVGWDKPKLFLLNCYKDCKESFIFSLKNGAIQNTI</sequence>
<dbReference type="InterPro" id="IPR006571">
    <property type="entry name" value="TLDc_dom"/>
</dbReference>
<dbReference type="PROSITE" id="PS51886">
    <property type="entry name" value="TLDC"/>
    <property type="match status" value="1"/>
</dbReference>
<reference evidence="2 3" key="1">
    <citation type="submission" date="2018-06" db="EMBL/GenBank/DDBJ databases">
        <title>Comparative genomics reveals the genomic features of Rhizophagus irregularis, R. cerebriforme, R. diaphanum and Gigaspora rosea, and their symbiotic lifestyle signature.</title>
        <authorList>
            <person name="Morin E."/>
            <person name="San Clemente H."/>
            <person name="Chen E.C.H."/>
            <person name="De La Providencia I."/>
            <person name="Hainaut M."/>
            <person name="Kuo A."/>
            <person name="Kohler A."/>
            <person name="Murat C."/>
            <person name="Tang N."/>
            <person name="Roy S."/>
            <person name="Loubradou J."/>
            <person name="Henrissat B."/>
            <person name="Grigoriev I.V."/>
            <person name="Corradi N."/>
            <person name="Roux C."/>
            <person name="Martin F.M."/>
        </authorList>
    </citation>
    <scope>NUCLEOTIDE SEQUENCE [LARGE SCALE GENOMIC DNA]</scope>
    <source>
        <strain evidence="2 3">DAOM 194757</strain>
    </source>
</reference>
<evidence type="ECO:0000259" key="1">
    <source>
        <dbReference type="PROSITE" id="PS51886"/>
    </source>
</evidence>
<evidence type="ECO:0000313" key="3">
    <source>
        <dbReference type="Proteomes" id="UP000266673"/>
    </source>
</evidence>
<dbReference type="EMBL" id="QKWP01000069">
    <property type="protein sequence ID" value="RIB28332.1"/>
    <property type="molecule type" value="Genomic_DNA"/>
</dbReference>